<organism evidence="4 5">
    <name type="scientific">Chryseobacterium wanjuense</name>
    <dbReference type="NCBI Taxonomy" id="356305"/>
    <lineage>
        <taxon>Bacteria</taxon>
        <taxon>Pseudomonadati</taxon>
        <taxon>Bacteroidota</taxon>
        <taxon>Flavobacteriia</taxon>
        <taxon>Flavobacteriales</taxon>
        <taxon>Weeksellaceae</taxon>
        <taxon>Chryseobacterium group</taxon>
        <taxon>Chryseobacterium</taxon>
    </lineage>
</organism>
<dbReference type="InterPro" id="IPR009057">
    <property type="entry name" value="Homeodomain-like_sf"/>
</dbReference>
<reference evidence="5" key="1">
    <citation type="submission" date="2016-10" db="EMBL/GenBank/DDBJ databases">
        <authorList>
            <person name="Varghese N."/>
            <person name="Submissions S."/>
        </authorList>
    </citation>
    <scope>NUCLEOTIDE SEQUENCE [LARGE SCALE GENOMIC DNA]</scope>
    <source>
        <strain evidence="5">DSM 17724</strain>
    </source>
</reference>
<evidence type="ECO:0000256" key="2">
    <source>
        <dbReference type="PROSITE-ProRule" id="PRU00335"/>
    </source>
</evidence>
<dbReference type="OrthoDB" id="836882at2"/>
<dbReference type="GO" id="GO:0003677">
    <property type="term" value="F:DNA binding"/>
    <property type="evidence" value="ECO:0007669"/>
    <property type="project" value="UniProtKB-UniRule"/>
</dbReference>
<dbReference type="PANTHER" id="PTHR30328">
    <property type="entry name" value="TRANSCRIPTIONAL REPRESSOR"/>
    <property type="match status" value="1"/>
</dbReference>
<dbReference type="InterPro" id="IPR050109">
    <property type="entry name" value="HTH-type_TetR-like_transc_reg"/>
</dbReference>
<dbReference type="Pfam" id="PF00440">
    <property type="entry name" value="TetR_N"/>
    <property type="match status" value="1"/>
</dbReference>
<dbReference type="InterPro" id="IPR001647">
    <property type="entry name" value="HTH_TetR"/>
</dbReference>
<dbReference type="Gene3D" id="1.10.357.10">
    <property type="entry name" value="Tetracycline Repressor, domain 2"/>
    <property type="match status" value="1"/>
</dbReference>
<protein>
    <submittedName>
        <fullName evidence="4">Transcriptional regulator, TetR family</fullName>
    </submittedName>
</protein>
<proteinExistence type="predicted"/>
<feature type="domain" description="HTH tetR-type" evidence="3">
    <location>
        <begin position="14"/>
        <end position="74"/>
    </location>
</feature>
<dbReference type="EMBL" id="FOIU01000001">
    <property type="protein sequence ID" value="SEW24352.1"/>
    <property type="molecule type" value="Genomic_DNA"/>
</dbReference>
<dbReference type="SUPFAM" id="SSF46689">
    <property type="entry name" value="Homeodomain-like"/>
    <property type="match status" value="1"/>
</dbReference>
<keyword evidence="1 2" id="KW-0238">DNA-binding</keyword>
<dbReference type="PANTHER" id="PTHR30328:SF54">
    <property type="entry name" value="HTH-TYPE TRANSCRIPTIONAL REPRESSOR SCO4008"/>
    <property type="match status" value="1"/>
</dbReference>
<evidence type="ECO:0000256" key="1">
    <source>
        <dbReference type="ARBA" id="ARBA00023125"/>
    </source>
</evidence>
<name>A0A1I0QBE3_9FLAO</name>
<keyword evidence="5" id="KW-1185">Reference proteome</keyword>
<dbReference type="STRING" id="356305.SAMN05421841_1795"/>
<gene>
    <name evidence="4" type="ORF">SAMN05421841_1795</name>
</gene>
<dbReference type="AlphaFoldDB" id="A0A1I0QBE3"/>
<feature type="DNA-binding region" description="H-T-H motif" evidence="2">
    <location>
        <begin position="37"/>
        <end position="56"/>
    </location>
</feature>
<dbReference type="Proteomes" id="UP000199469">
    <property type="component" value="Unassembled WGS sequence"/>
</dbReference>
<dbReference type="PROSITE" id="PS50977">
    <property type="entry name" value="HTH_TETR_2"/>
    <property type="match status" value="1"/>
</dbReference>
<evidence type="ECO:0000259" key="3">
    <source>
        <dbReference type="PROSITE" id="PS50977"/>
    </source>
</evidence>
<sequence>MKRKITDGVFKNKERSKKKFLDAVGKILKTKGVSALKVNDIAATAGLDKKLIYNYFGGTEQLIDQYISTQDFWSNVKQEEDSPDIRDGGQAISKELLQSQFDYVFENKELQKIILWGLTENRKSLKKLADNREKEGEVIFKNVCDPHFGDKAGRYRAITALLVSGIYYLDIYATTNNNTFCGLDLKSKEGRQKVKEAISFIIDKAYSDI</sequence>
<evidence type="ECO:0000313" key="4">
    <source>
        <dbReference type="EMBL" id="SEW24352.1"/>
    </source>
</evidence>
<accession>A0A1I0QBE3</accession>
<dbReference type="RefSeq" id="WP_089791629.1">
    <property type="nucleotide sequence ID" value="NZ_FOIU01000001.1"/>
</dbReference>
<evidence type="ECO:0000313" key="5">
    <source>
        <dbReference type="Proteomes" id="UP000199469"/>
    </source>
</evidence>